<dbReference type="SUPFAM" id="SSF48557">
    <property type="entry name" value="L-aspartase-like"/>
    <property type="match status" value="1"/>
</dbReference>
<comment type="catalytic activity">
    <reaction evidence="5 8">
        <text>L-histidine = trans-urocanate + NH4(+)</text>
        <dbReference type="Rhea" id="RHEA:21232"/>
        <dbReference type="ChEBI" id="CHEBI:17771"/>
        <dbReference type="ChEBI" id="CHEBI:28938"/>
        <dbReference type="ChEBI" id="CHEBI:57595"/>
        <dbReference type="EC" id="4.3.1.3"/>
    </reaction>
</comment>
<dbReference type="InterPro" id="IPR005921">
    <property type="entry name" value="HutH"/>
</dbReference>
<dbReference type="InterPro" id="IPR024083">
    <property type="entry name" value="Fumarase/histidase_N"/>
</dbReference>
<evidence type="ECO:0000256" key="6">
    <source>
        <dbReference type="NCBIfam" id="TIGR01225"/>
    </source>
</evidence>
<sequence length="500" mass="55562">MEEFHYISSEVFTISKLQEIIVENKKIQLSEEASANIEKCREYLDKKMASQETPIYGINTGFGSLCDVKISNENLSKLQENLMKSHACGTGELVPEEIVKIMLLLKVQSLSYGNSGVQLETVQRLMDFFNHDVLPVVYNQGSLGASGDLSPLAHLTLPLIGEGEVFYEGFRQPASKVLDKMGWKVISLKSKEGLALLNGTQFMSAYGCYIMLKAKKYSYLADLIGAVSLEAFDGRIEPFNELIHLVRPHKGQIRTAEFFTEVLEGSELISRTKAHVQDPYSFRCIPQVHGASKDAIDYVDKVFKTEINSVTDNPNVFHNEDIIVSGGNFHGQPLALALDFLGIALAELGSISERRTYQLISGLRGLPPFLVKDPGLNSGFMIPQYTAASIVSQNKQLATPSSVDSIVSSNGQEDHVSMGANGATKTLRIIDNLERILAIELMNAAQALEFRRPAKSSEFIESFVKSYREEVSFVETDRVMHYDIMKTIGFLDSFQIDLEN</sequence>
<comment type="subcellular location">
    <subcellularLocation>
        <location evidence="9">Cytoplasm</location>
    </subcellularLocation>
</comment>
<organism evidence="10 11">
    <name type="scientific">Myroides guanonis</name>
    <dbReference type="NCBI Taxonomy" id="1150112"/>
    <lineage>
        <taxon>Bacteria</taxon>
        <taxon>Pseudomonadati</taxon>
        <taxon>Bacteroidota</taxon>
        <taxon>Flavobacteriia</taxon>
        <taxon>Flavobacteriales</taxon>
        <taxon>Flavobacteriaceae</taxon>
        <taxon>Myroides</taxon>
    </lineage>
</organism>
<dbReference type="NCBIfam" id="NF006871">
    <property type="entry name" value="PRK09367.1"/>
    <property type="match status" value="1"/>
</dbReference>
<dbReference type="GO" id="GO:0004397">
    <property type="term" value="F:histidine ammonia-lyase activity"/>
    <property type="evidence" value="ECO:0007669"/>
    <property type="project" value="UniProtKB-UniRule"/>
</dbReference>
<evidence type="ECO:0000313" key="11">
    <source>
        <dbReference type="Proteomes" id="UP000243887"/>
    </source>
</evidence>
<dbReference type="OrthoDB" id="9806955at2"/>
<dbReference type="FunFam" id="1.20.200.10:FF:000003">
    <property type="entry name" value="Histidine ammonia-lyase"/>
    <property type="match status" value="1"/>
</dbReference>
<dbReference type="GO" id="GO:0019557">
    <property type="term" value="P:L-histidine catabolic process to glutamate and formate"/>
    <property type="evidence" value="ECO:0007669"/>
    <property type="project" value="UniProtKB-UniPathway"/>
</dbReference>
<dbReference type="InterPro" id="IPR008948">
    <property type="entry name" value="L-Aspartase-like"/>
</dbReference>
<keyword evidence="11" id="KW-1185">Reference proteome</keyword>
<dbReference type="GO" id="GO:0019556">
    <property type="term" value="P:L-histidine catabolic process to glutamate and formamide"/>
    <property type="evidence" value="ECO:0007669"/>
    <property type="project" value="UniProtKB-UniPathway"/>
</dbReference>
<dbReference type="GO" id="GO:0005737">
    <property type="term" value="C:cytoplasm"/>
    <property type="evidence" value="ECO:0007669"/>
    <property type="project" value="UniProtKB-SubCell"/>
</dbReference>
<dbReference type="EMBL" id="FORU01000016">
    <property type="protein sequence ID" value="SFJ78796.1"/>
    <property type="molecule type" value="Genomic_DNA"/>
</dbReference>
<keyword evidence="3 8" id="KW-0369">Histidine metabolism</keyword>
<dbReference type="UniPathway" id="UPA00379">
    <property type="reaction ID" value="UER00549"/>
</dbReference>
<dbReference type="FunFam" id="1.10.275.10:FF:000005">
    <property type="entry name" value="Histidine ammonia-lyase"/>
    <property type="match status" value="1"/>
</dbReference>
<comment type="pathway">
    <text evidence="1 8">Amino-acid degradation; L-histidine degradation into L-glutamate; N-formimidoyl-L-glutamate from L-histidine: step 1/3.</text>
</comment>
<dbReference type="AlphaFoldDB" id="A0A1I3UAC1"/>
<evidence type="ECO:0000256" key="9">
    <source>
        <dbReference type="RuleBase" id="RU004480"/>
    </source>
</evidence>
<evidence type="ECO:0000256" key="1">
    <source>
        <dbReference type="ARBA" id="ARBA00005113"/>
    </source>
</evidence>
<dbReference type="RefSeq" id="WP_090680831.1">
    <property type="nucleotide sequence ID" value="NZ_FORU01000016.1"/>
</dbReference>
<evidence type="ECO:0000256" key="7">
    <source>
        <dbReference type="RuleBase" id="RU003954"/>
    </source>
</evidence>
<evidence type="ECO:0000256" key="4">
    <source>
        <dbReference type="ARBA" id="ARBA00023239"/>
    </source>
</evidence>
<dbReference type="EC" id="4.3.1.3" evidence="2 6"/>
<evidence type="ECO:0000256" key="8">
    <source>
        <dbReference type="RuleBase" id="RU004479"/>
    </source>
</evidence>
<gene>
    <name evidence="10" type="ORF">SAMN04487893_11644</name>
</gene>
<dbReference type="CDD" id="cd00332">
    <property type="entry name" value="PAL-HAL"/>
    <property type="match status" value="1"/>
</dbReference>
<dbReference type="PROSITE" id="PS00488">
    <property type="entry name" value="PAL_HISTIDASE"/>
    <property type="match status" value="1"/>
</dbReference>
<name>A0A1I3UAC1_9FLAO</name>
<reference evidence="11" key="1">
    <citation type="submission" date="2016-10" db="EMBL/GenBank/DDBJ databases">
        <authorList>
            <person name="Varghese N."/>
            <person name="Submissions S."/>
        </authorList>
    </citation>
    <scope>NUCLEOTIDE SEQUENCE [LARGE SCALE GENOMIC DNA]</scope>
    <source>
        <strain evidence="11">DSM 26542</strain>
    </source>
</reference>
<accession>A0A1I3UAC1</accession>
<evidence type="ECO:0000256" key="2">
    <source>
        <dbReference type="ARBA" id="ARBA00012994"/>
    </source>
</evidence>
<dbReference type="Proteomes" id="UP000243887">
    <property type="component" value="Unassembled WGS sequence"/>
</dbReference>
<dbReference type="Gene3D" id="1.20.200.10">
    <property type="entry name" value="Fumarase/aspartase (Central domain)"/>
    <property type="match status" value="1"/>
</dbReference>
<dbReference type="InterPro" id="IPR001106">
    <property type="entry name" value="Aromatic_Lyase"/>
</dbReference>
<dbReference type="NCBIfam" id="TIGR01225">
    <property type="entry name" value="hutH"/>
    <property type="match status" value="1"/>
</dbReference>
<dbReference type="InterPro" id="IPR022313">
    <property type="entry name" value="Phe/His_NH3-lyase_AS"/>
</dbReference>
<evidence type="ECO:0000313" key="10">
    <source>
        <dbReference type="EMBL" id="SFJ78796.1"/>
    </source>
</evidence>
<dbReference type="Gene3D" id="1.10.275.10">
    <property type="entry name" value="Fumarase/aspartase (N-terminal domain)"/>
    <property type="match status" value="1"/>
</dbReference>
<dbReference type="PANTHER" id="PTHR10362">
    <property type="entry name" value="HISTIDINE AMMONIA-LYASE"/>
    <property type="match status" value="1"/>
</dbReference>
<evidence type="ECO:0000256" key="5">
    <source>
        <dbReference type="ARBA" id="ARBA00049269"/>
    </source>
</evidence>
<proteinExistence type="inferred from homology"/>
<dbReference type="Pfam" id="PF00221">
    <property type="entry name" value="Lyase_aromatic"/>
    <property type="match status" value="1"/>
</dbReference>
<keyword evidence="4 7" id="KW-0456">Lyase</keyword>
<protein>
    <recommendedName>
        <fullName evidence="2 6">Histidine ammonia-lyase</fullName>
        <ecNumber evidence="2 6">4.3.1.3</ecNumber>
    </recommendedName>
</protein>
<dbReference type="STRING" id="1150112.SAMN04487893_11644"/>
<evidence type="ECO:0000256" key="3">
    <source>
        <dbReference type="ARBA" id="ARBA00022808"/>
    </source>
</evidence>
<comment type="similarity">
    <text evidence="7">Belongs to the PAL/histidase family.</text>
</comment>